<sequence length="169" mass="19315">MAVLEVWDRRPTEEANLFNPAFIGSLTFEMAKEYEKSKPEGVPLTFVPLVLSIVLHQQTRERLPSSTVSSLYEWMQNNEDVLIGFWERVCGLLPYVREAMLFSLQHQTIRFSEGHLVRLGEKKGHFSAGFMRATTQEVKDVIDGTKFMARWFAKSGSESSILACWGIKP</sequence>
<organism evidence="1 2">
    <name type="scientific">Iodidimonas gelatinilytica</name>
    <dbReference type="NCBI Taxonomy" id="1236966"/>
    <lineage>
        <taxon>Bacteria</taxon>
        <taxon>Pseudomonadati</taxon>
        <taxon>Pseudomonadota</taxon>
        <taxon>Alphaproteobacteria</taxon>
        <taxon>Iodidimonadales</taxon>
        <taxon>Iodidimonadaceae</taxon>
        <taxon>Iodidimonas</taxon>
    </lineage>
</organism>
<dbReference type="EMBL" id="BKCL01000016">
    <property type="protein sequence ID" value="GEQ99280.1"/>
    <property type="molecule type" value="Genomic_DNA"/>
</dbReference>
<reference evidence="1 2" key="1">
    <citation type="submission" date="2019-09" db="EMBL/GenBank/DDBJ databases">
        <title>NBRP : Genome information of microbial organism related human and environment.</title>
        <authorList>
            <person name="Hattori M."/>
            <person name="Oshima K."/>
            <person name="Inaba H."/>
            <person name="Suda W."/>
            <person name="Sakamoto M."/>
            <person name="Iino T."/>
            <person name="Kitahara M."/>
            <person name="Oshida Y."/>
            <person name="Iida T."/>
            <person name="Kudo T."/>
            <person name="Itoh T."/>
            <person name="Ohkuma M."/>
        </authorList>
    </citation>
    <scope>NUCLEOTIDE SEQUENCE [LARGE SCALE GENOMIC DNA]</scope>
    <source>
        <strain evidence="1 2">Hi-2</strain>
    </source>
</reference>
<dbReference type="RefSeq" id="WP_150001402.1">
    <property type="nucleotide sequence ID" value="NZ_BKCL01000016.1"/>
</dbReference>
<protein>
    <submittedName>
        <fullName evidence="1">Uncharacterized protein</fullName>
    </submittedName>
</protein>
<dbReference type="InterPro" id="IPR045390">
    <property type="entry name" value="ABC-3C_MC3"/>
</dbReference>
<dbReference type="Proteomes" id="UP000322084">
    <property type="component" value="Unassembled WGS sequence"/>
</dbReference>
<accession>A0A5A7MTN4</accession>
<proteinExistence type="predicted"/>
<dbReference type="Pfam" id="PF20131">
    <property type="entry name" value="MC3"/>
    <property type="match status" value="1"/>
</dbReference>
<name>A0A5A7MTN4_9PROT</name>
<evidence type="ECO:0000313" key="1">
    <source>
        <dbReference type="EMBL" id="GEQ99280.1"/>
    </source>
</evidence>
<evidence type="ECO:0000313" key="2">
    <source>
        <dbReference type="Proteomes" id="UP000322084"/>
    </source>
</evidence>
<comment type="caution">
    <text evidence="1">The sequence shown here is derived from an EMBL/GenBank/DDBJ whole genome shotgun (WGS) entry which is preliminary data.</text>
</comment>
<dbReference type="AlphaFoldDB" id="A0A5A7MTN4"/>
<gene>
    <name evidence="1" type="ORF">JCM17844_29170</name>
</gene>